<dbReference type="PANTHER" id="PTHR42815">
    <property type="entry name" value="FAD-BINDING, PUTATIVE (AFU_ORTHOLOGUE AFUA_6G07600)-RELATED"/>
    <property type="match status" value="1"/>
</dbReference>
<reference evidence="3 4" key="1">
    <citation type="submission" date="2020-03" db="EMBL/GenBank/DDBJ databases">
        <title>Genomic Encyclopedia of Type Strains, Phase IV (KMG-IV): sequencing the most valuable type-strain genomes for metagenomic binning, comparative biology and taxonomic classification.</title>
        <authorList>
            <person name="Goeker M."/>
        </authorList>
    </citation>
    <scope>NUCLEOTIDE SEQUENCE [LARGE SCALE GENOMIC DNA]</scope>
    <source>
        <strain evidence="3 4">DSM 102865</strain>
    </source>
</reference>
<evidence type="ECO:0000256" key="1">
    <source>
        <dbReference type="SAM" id="MobiDB-lite"/>
    </source>
</evidence>
<accession>A0ABX0UHJ2</accession>
<keyword evidence="4" id="KW-1185">Reference proteome</keyword>
<sequence>MNTTNPFHPGERAVQARTGEEQKARRNGLIIADRIPNGALNFVNKQPMVVASSVDGDGQIWTSLLAGRPGFIVAETPLLVNLDTNRLVSARDDIFWANVANKPAVGLLFIELRSRRRLRVNGRLVMKGSQWRLTVGEAFANCPQYIQRREMEITAPVSLLDAPTATGPELTDELTRWIERADTFFVGSAHDAEHIDTSHRGGNPGFVRVENARTLLVPDYRGNSMFNTLGNLAVNPVAGLLFVNFDTGETLQLTGRAELLFGQPGQADDTGGTGRHWRFQIRSWRQQASLRSIEWTFGDYSPYNV</sequence>
<proteinExistence type="predicted"/>
<dbReference type="InterPro" id="IPR012349">
    <property type="entry name" value="Split_barrel_FMN-bd"/>
</dbReference>
<dbReference type="RefSeq" id="WP_167268399.1">
    <property type="nucleotide sequence ID" value="NZ_JAASQJ010000001.1"/>
</dbReference>
<evidence type="ECO:0000313" key="3">
    <source>
        <dbReference type="EMBL" id="NIJ52237.1"/>
    </source>
</evidence>
<dbReference type="Gene3D" id="2.30.110.10">
    <property type="entry name" value="Electron Transport, Fmn-binding Protein, Chain A"/>
    <property type="match status" value="1"/>
</dbReference>
<protein>
    <recommendedName>
        <fullName evidence="2">Pyridoxamine 5'-phosphate oxidase N-terminal domain-containing protein</fullName>
    </recommendedName>
</protein>
<dbReference type="SUPFAM" id="SSF50475">
    <property type="entry name" value="FMN-binding split barrel"/>
    <property type="match status" value="1"/>
</dbReference>
<feature type="region of interest" description="Disordered" evidence="1">
    <location>
        <begin position="1"/>
        <end position="22"/>
    </location>
</feature>
<dbReference type="InterPro" id="IPR011576">
    <property type="entry name" value="Pyridox_Oxase_N"/>
</dbReference>
<dbReference type="EMBL" id="JAASQJ010000001">
    <property type="protein sequence ID" value="NIJ52237.1"/>
    <property type="molecule type" value="Genomic_DNA"/>
</dbReference>
<dbReference type="PANTHER" id="PTHR42815:SF2">
    <property type="entry name" value="FAD-BINDING, PUTATIVE (AFU_ORTHOLOGUE AFUA_6G07600)-RELATED"/>
    <property type="match status" value="1"/>
</dbReference>
<organism evidence="3 4">
    <name type="scientific">Dyadobacter arcticus</name>
    <dbReference type="NCBI Taxonomy" id="1078754"/>
    <lineage>
        <taxon>Bacteria</taxon>
        <taxon>Pseudomonadati</taxon>
        <taxon>Bacteroidota</taxon>
        <taxon>Cytophagia</taxon>
        <taxon>Cytophagales</taxon>
        <taxon>Spirosomataceae</taxon>
        <taxon>Dyadobacter</taxon>
    </lineage>
</organism>
<evidence type="ECO:0000313" key="4">
    <source>
        <dbReference type="Proteomes" id="UP001179181"/>
    </source>
</evidence>
<gene>
    <name evidence="3" type="ORF">FHS68_001393</name>
</gene>
<comment type="caution">
    <text evidence="3">The sequence shown here is derived from an EMBL/GenBank/DDBJ whole genome shotgun (WGS) entry which is preliminary data.</text>
</comment>
<name>A0ABX0UHJ2_9BACT</name>
<dbReference type="Pfam" id="PF01243">
    <property type="entry name" value="PNPOx_N"/>
    <property type="match status" value="1"/>
</dbReference>
<evidence type="ECO:0000259" key="2">
    <source>
        <dbReference type="Pfam" id="PF01243"/>
    </source>
</evidence>
<feature type="domain" description="Pyridoxamine 5'-phosphate oxidase N-terminal" evidence="2">
    <location>
        <begin position="170"/>
        <end position="260"/>
    </location>
</feature>
<dbReference type="Proteomes" id="UP001179181">
    <property type="component" value="Unassembled WGS sequence"/>
</dbReference>